<evidence type="ECO:0000313" key="2">
    <source>
        <dbReference type="EMBL" id="GIH08125.1"/>
    </source>
</evidence>
<keyword evidence="1" id="KW-0732">Signal</keyword>
<dbReference type="Proteomes" id="UP000612899">
    <property type="component" value="Unassembled WGS sequence"/>
</dbReference>
<gene>
    <name evidence="2" type="ORF">Rhe02_61920</name>
</gene>
<dbReference type="InterPro" id="IPR046256">
    <property type="entry name" value="DUF6289"/>
</dbReference>
<evidence type="ECO:0000313" key="3">
    <source>
        <dbReference type="Proteomes" id="UP000612899"/>
    </source>
</evidence>
<comment type="caution">
    <text evidence="2">The sequence shown here is derived from an EMBL/GenBank/DDBJ whole genome shotgun (WGS) entry which is preliminary data.</text>
</comment>
<evidence type="ECO:0000256" key="1">
    <source>
        <dbReference type="SAM" id="SignalP"/>
    </source>
</evidence>
<organism evidence="2 3">
    <name type="scientific">Rhizocola hellebori</name>
    <dbReference type="NCBI Taxonomy" id="1392758"/>
    <lineage>
        <taxon>Bacteria</taxon>
        <taxon>Bacillati</taxon>
        <taxon>Actinomycetota</taxon>
        <taxon>Actinomycetes</taxon>
        <taxon>Micromonosporales</taxon>
        <taxon>Micromonosporaceae</taxon>
        <taxon>Rhizocola</taxon>
    </lineage>
</organism>
<dbReference type="Pfam" id="PF19806">
    <property type="entry name" value="DUF6289"/>
    <property type="match status" value="1"/>
</dbReference>
<reference evidence="2" key="1">
    <citation type="submission" date="2021-01" db="EMBL/GenBank/DDBJ databases">
        <title>Whole genome shotgun sequence of Rhizocola hellebori NBRC 109834.</title>
        <authorList>
            <person name="Komaki H."/>
            <person name="Tamura T."/>
        </authorList>
    </citation>
    <scope>NUCLEOTIDE SEQUENCE</scope>
    <source>
        <strain evidence="2">NBRC 109834</strain>
    </source>
</reference>
<sequence length="79" mass="8373">MLRRALLAAALAAGATVTAVLPAVPAQARACTIDHYCYTTWYSNAAHTTAVGGKYEDCDGDITTWGIRSGYITFTESPC</sequence>
<feature type="signal peptide" evidence="1">
    <location>
        <begin position="1"/>
        <end position="28"/>
    </location>
</feature>
<evidence type="ECO:0008006" key="4">
    <source>
        <dbReference type="Google" id="ProtNLM"/>
    </source>
</evidence>
<accession>A0A8J3VIZ9</accession>
<keyword evidence="3" id="KW-1185">Reference proteome</keyword>
<dbReference type="EMBL" id="BONY01000045">
    <property type="protein sequence ID" value="GIH08125.1"/>
    <property type="molecule type" value="Genomic_DNA"/>
</dbReference>
<name>A0A8J3VIZ9_9ACTN</name>
<proteinExistence type="predicted"/>
<dbReference type="RefSeq" id="WP_203911884.1">
    <property type="nucleotide sequence ID" value="NZ_BONY01000045.1"/>
</dbReference>
<protein>
    <recommendedName>
        <fullName evidence="4">Peptidase inhibitor family I36</fullName>
    </recommendedName>
</protein>
<dbReference type="AlphaFoldDB" id="A0A8J3VIZ9"/>
<feature type="chain" id="PRO_5035324754" description="Peptidase inhibitor family I36" evidence="1">
    <location>
        <begin position="29"/>
        <end position="79"/>
    </location>
</feature>